<comment type="caution">
    <text evidence="9">The sequence shown here is derived from an EMBL/GenBank/DDBJ whole genome shotgun (WGS) entry which is preliminary data.</text>
</comment>
<keyword evidence="3" id="KW-0489">Methyltransferase</keyword>
<dbReference type="PRINTS" id="PR00506">
    <property type="entry name" value="D21N6MTFRASE"/>
</dbReference>
<dbReference type="Pfam" id="PF18273">
    <property type="entry name" value="T3RM_EcoP15I_C"/>
    <property type="match status" value="1"/>
</dbReference>
<reference evidence="9" key="1">
    <citation type="submission" date="2023-07" db="EMBL/GenBank/DDBJ databases">
        <title>Genome content predicts the carbon catabolic preferences of heterotrophic bacteria.</title>
        <authorList>
            <person name="Gralka M."/>
        </authorList>
    </citation>
    <scope>NUCLEOTIDE SEQUENCE</scope>
    <source>
        <strain evidence="9">6E03</strain>
    </source>
</reference>
<comment type="similarity">
    <text evidence="1">Belongs to the N(4)/N(6)-methyltransferase family.</text>
</comment>
<dbReference type="PIRSF" id="PIRSF015855">
    <property type="entry name" value="TypeIII_Mtase_mKpnI"/>
    <property type="match status" value="1"/>
</dbReference>
<keyword evidence="4" id="KW-0808">Transferase</keyword>
<dbReference type="AlphaFoldDB" id="A0ABD5AFM5"/>
<evidence type="ECO:0000259" key="8">
    <source>
        <dbReference type="Pfam" id="PF18273"/>
    </source>
</evidence>
<evidence type="ECO:0000256" key="1">
    <source>
        <dbReference type="ARBA" id="ARBA00006594"/>
    </source>
</evidence>
<protein>
    <recommendedName>
        <fullName evidence="2">site-specific DNA-methyltransferase (adenine-specific)</fullName>
        <ecNumber evidence="2">2.1.1.72</ecNumber>
    </recommendedName>
</protein>
<dbReference type="GO" id="GO:0032259">
    <property type="term" value="P:methylation"/>
    <property type="evidence" value="ECO:0007669"/>
    <property type="project" value="UniProtKB-KW"/>
</dbReference>
<organism evidence="9 10">
    <name type="scientific">Vibrio splendidus</name>
    <dbReference type="NCBI Taxonomy" id="29497"/>
    <lineage>
        <taxon>Bacteria</taxon>
        <taxon>Pseudomonadati</taxon>
        <taxon>Pseudomonadota</taxon>
        <taxon>Gammaproteobacteria</taxon>
        <taxon>Vibrionales</taxon>
        <taxon>Vibrionaceae</taxon>
        <taxon>Vibrio</taxon>
    </lineage>
</organism>
<evidence type="ECO:0000256" key="2">
    <source>
        <dbReference type="ARBA" id="ARBA00011900"/>
    </source>
</evidence>
<dbReference type="EMBL" id="JAUYVK010000029">
    <property type="protein sequence ID" value="MDP2491828.1"/>
    <property type="molecule type" value="Genomic_DNA"/>
</dbReference>
<dbReference type="GO" id="GO:0009007">
    <property type="term" value="F:site-specific DNA-methyltransferase (adenine-specific) activity"/>
    <property type="evidence" value="ECO:0007669"/>
    <property type="project" value="UniProtKB-EC"/>
</dbReference>
<evidence type="ECO:0000256" key="3">
    <source>
        <dbReference type="ARBA" id="ARBA00022603"/>
    </source>
</evidence>
<evidence type="ECO:0000313" key="10">
    <source>
        <dbReference type="Proteomes" id="UP001177883"/>
    </source>
</evidence>
<dbReference type="PROSITE" id="PS00092">
    <property type="entry name" value="N6_MTASE"/>
    <property type="match status" value="1"/>
</dbReference>
<evidence type="ECO:0000256" key="6">
    <source>
        <dbReference type="ARBA" id="ARBA00047942"/>
    </source>
</evidence>
<keyword evidence="5" id="KW-0949">S-adenosyl-L-methionine</keyword>
<gene>
    <name evidence="9" type="ORF">Q8W38_20970</name>
</gene>
<evidence type="ECO:0000313" key="9">
    <source>
        <dbReference type="EMBL" id="MDP2491828.1"/>
    </source>
</evidence>
<name>A0ABD5AFM5_VIBSP</name>
<dbReference type="EC" id="2.1.1.72" evidence="2"/>
<proteinExistence type="inferred from homology"/>
<sequence>MNIKEETVYSNVETANSKQLAILKKHFPNCFDRNGNFIQERMLEVVTESEIELSKESYSLNWLGKSYSRLLANIPPKTLIHADVEHNAKEQHKDSKNLLIKGDNLEVLKHLINAYSEKVKMIYIDPPYNTGKDGFTYVDDRSFTKEQLVELAGIDEDEAIRILEFIDKGSSSHSAWLTFMYPRLYVAREFLTDDGVVFISIDDNEQSQLKLLCDEVFGEGNFVGTIIWKNVTDNNPSNIAIEHEYVMVYSKQKSSLANQWKSNLSDVKDLLIQIGEQFNSKYEDQEELQTAYSKWFRENKSELWPLENYKFIDKNGVYSGERGVHNPGKEGYRYDIIHPETQKPCKQPLMGYRFPEESMKKMISEGRIIFGETEDKLVEIKVYAKDYKQKLSSVFHLDGRAGANELKALFPDVVKAFTNPKTTKLIEELISFSCKDDGIIMDFFSGSGTTANAILNLNNRIKTKYQFIGVQLGEELKPDTELYKKGYKTIFDVTKTRILRAIDGLQKNSKNKDIDFGLKIYETVEDFRIEEDDKELTLSNLTMFDDVLLTDEQYQTLLTTWALYDGSELTTPIYEIDLDGYTAHLCDRRLYMIAPDFSSDALKALLHKLDDTDDKDFDPNKIVYYANNFDSVKQMELNEALKSYANKKSIEIDVVVRN</sequence>
<dbReference type="RefSeq" id="WP_305375192.1">
    <property type="nucleotide sequence ID" value="NZ_JAUYVK010000029.1"/>
</dbReference>
<feature type="domain" description="Type III R-M EcoP15I C-terminal" evidence="8">
    <location>
        <begin position="553"/>
        <end position="650"/>
    </location>
</feature>
<evidence type="ECO:0000259" key="7">
    <source>
        <dbReference type="Pfam" id="PF01555"/>
    </source>
</evidence>
<dbReference type="InterPro" id="IPR002052">
    <property type="entry name" value="DNA_methylase_N6_adenine_CS"/>
</dbReference>
<comment type="catalytic activity">
    <reaction evidence="6">
        <text>a 2'-deoxyadenosine in DNA + S-adenosyl-L-methionine = an N(6)-methyl-2'-deoxyadenosine in DNA + S-adenosyl-L-homocysteine + H(+)</text>
        <dbReference type="Rhea" id="RHEA:15197"/>
        <dbReference type="Rhea" id="RHEA-COMP:12418"/>
        <dbReference type="Rhea" id="RHEA-COMP:12419"/>
        <dbReference type="ChEBI" id="CHEBI:15378"/>
        <dbReference type="ChEBI" id="CHEBI:57856"/>
        <dbReference type="ChEBI" id="CHEBI:59789"/>
        <dbReference type="ChEBI" id="CHEBI:90615"/>
        <dbReference type="ChEBI" id="CHEBI:90616"/>
        <dbReference type="EC" id="2.1.1.72"/>
    </reaction>
</comment>
<dbReference type="InterPro" id="IPR029063">
    <property type="entry name" value="SAM-dependent_MTases_sf"/>
</dbReference>
<accession>A0ABD5AFM5</accession>
<dbReference type="Gene3D" id="3.40.50.150">
    <property type="entry name" value="Vaccinia Virus protein VP39"/>
    <property type="match status" value="1"/>
</dbReference>
<dbReference type="Pfam" id="PF01555">
    <property type="entry name" value="N6_N4_Mtase"/>
    <property type="match status" value="1"/>
</dbReference>
<dbReference type="InterPro" id="IPR002295">
    <property type="entry name" value="N4/N6-MTase_EcoPI_Mod-like"/>
</dbReference>
<feature type="domain" description="DNA methylase N-4/N-6" evidence="7">
    <location>
        <begin position="119"/>
        <end position="477"/>
    </location>
</feature>
<dbReference type="InterPro" id="IPR002941">
    <property type="entry name" value="DNA_methylase_N4/N6"/>
</dbReference>
<dbReference type="InterPro" id="IPR041405">
    <property type="entry name" value="T3RM_EcoP15I_C"/>
</dbReference>
<dbReference type="SUPFAM" id="SSF53335">
    <property type="entry name" value="S-adenosyl-L-methionine-dependent methyltransferases"/>
    <property type="match status" value="1"/>
</dbReference>
<evidence type="ECO:0000256" key="4">
    <source>
        <dbReference type="ARBA" id="ARBA00022679"/>
    </source>
</evidence>
<evidence type="ECO:0000256" key="5">
    <source>
        <dbReference type="ARBA" id="ARBA00022691"/>
    </source>
</evidence>
<dbReference type="Proteomes" id="UP001177883">
    <property type="component" value="Unassembled WGS sequence"/>
</dbReference>